<organism evidence="3 4">
    <name type="scientific">Paraburkholderia podalyriae</name>
    <dbReference type="NCBI Taxonomy" id="1938811"/>
    <lineage>
        <taxon>Bacteria</taxon>
        <taxon>Pseudomonadati</taxon>
        <taxon>Pseudomonadota</taxon>
        <taxon>Betaproteobacteria</taxon>
        <taxon>Burkholderiales</taxon>
        <taxon>Burkholderiaceae</taxon>
        <taxon>Paraburkholderia</taxon>
    </lineage>
</organism>
<proteinExistence type="predicted"/>
<dbReference type="Pfam" id="PF01326">
    <property type="entry name" value="PPDK_N"/>
    <property type="match status" value="2"/>
</dbReference>
<dbReference type="PANTHER" id="PTHR22931:SF9">
    <property type="entry name" value="PYRUVATE, PHOSPHATE DIKINASE 1, CHLOROPLASTIC"/>
    <property type="match status" value="1"/>
</dbReference>
<dbReference type="EC" id="2.7.9.1" evidence="3"/>
<dbReference type="InterPro" id="IPR008279">
    <property type="entry name" value="PEP-util_enz_mobile_dom"/>
</dbReference>
<evidence type="ECO:0000313" key="4">
    <source>
        <dbReference type="Proteomes" id="UP000736373"/>
    </source>
</evidence>
<dbReference type="RefSeq" id="WP_187638974.1">
    <property type="nucleotide sequence ID" value="NZ_VZQQ01000081.1"/>
</dbReference>
<protein>
    <submittedName>
        <fullName evidence="3">Pyruvate, phosphate dikinase</fullName>
        <ecNumber evidence="3">2.7.9.1</ecNumber>
    </submittedName>
</protein>
<feature type="domain" description="Pyruvate phosphate dikinase AMP/ATP-binding" evidence="2">
    <location>
        <begin position="298"/>
        <end position="352"/>
    </location>
</feature>
<dbReference type="Gene3D" id="3.50.30.10">
    <property type="entry name" value="Phosphohistidine domain"/>
    <property type="match status" value="1"/>
</dbReference>
<feature type="domain" description="PEP-utilising enzyme mobile" evidence="1">
    <location>
        <begin position="422"/>
        <end position="503"/>
    </location>
</feature>
<dbReference type="InterPro" id="IPR010121">
    <property type="entry name" value="Pyruvate_phosphate_dikinase"/>
</dbReference>
<keyword evidence="4" id="KW-1185">Reference proteome</keyword>
<dbReference type="InterPro" id="IPR015813">
    <property type="entry name" value="Pyrv/PenolPyrv_kinase-like_dom"/>
</dbReference>
<dbReference type="PANTHER" id="PTHR22931">
    <property type="entry name" value="PHOSPHOENOLPYRUVATE DIKINASE-RELATED"/>
    <property type="match status" value="1"/>
</dbReference>
<evidence type="ECO:0000313" key="3">
    <source>
        <dbReference type="EMBL" id="MBC8752098.1"/>
    </source>
</evidence>
<comment type="caution">
    <text evidence="3">The sequence shown here is derived from an EMBL/GenBank/DDBJ whole genome shotgun (WGS) entry which is preliminary data.</text>
</comment>
<dbReference type="InterPro" id="IPR036637">
    <property type="entry name" value="Phosphohistidine_dom_sf"/>
</dbReference>
<evidence type="ECO:0000259" key="1">
    <source>
        <dbReference type="Pfam" id="PF00391"/>
    </source>
</evidence>
<dbReference type="NCBIfam" id="NF004531">
    <property type="entry name" value="PRK05878.1"/>
    <property type="match status" value="1"/>
</dbReference>
<sequence length="836" mass="88995">MATNTFLWDVDTIDASDAERFGGKATGLARMRQMGLPVPPAVVISTEAFRAFRENGGRLPDELKAEIEGAIQLLEQKTGKAFCGPGLPLLLSVRSGAKISMPGMMDTILNLGLDARSASELVAVSGNKGFVGDTWLRFWAMYADTVLGVDSENLHEDFRKKLSASKAPVAETFSSLEKELLGAIEAECGEMPPVSPRGQLDAAVTAVFESWDSPRAKAYRKHHKISDDLGTAVVIQAMVFGNLDLDSGTGVAFTRDPITGEHRLFGEYLAGHQGEDLVAGTKTPESMGAPSREMSQIAAEVAGVGTRLEALYKDALDIEFTVERGKLYLLQVRSAKRTAAAAVRIAVEMANEGLISREEAIRRVSDEQLRQLVRPGFLAEALDAAKVDGSLFVEGVPASPGHATGAAVLESDRAVERAATGESVILVRPTTSPLDVRGMLHSHGIVTARGGSASHAAVVARALDKPCVVGCSALQIDTEARTFRVGGRQFSEGDQLSIDGKTGQIYAGVIPMDVTGAANAQLSQLLQWADECSKASIWASIRMTGELASLDKRKPAGIGIVPAVDLLIANGRADGLVEAVQALSANASAPVTQIEARFQGPFTEVCREFLSAAGGLPVAIRLPRLSGTRARHMVEGWATLDPHMLLPLGAPRLNAAFVKAIGDAAKDANHDAVTVLLPAVCDVAEMVAFRKAVDRQSGVRAGVLVQNAALLSDLASTPVEGVDVWIDIPEIVRTFQGWPDELSYSADLIDQYAAAGNFSHSPLRTLHGFLRQSLRELAATTRTREELVGIDLGAAPTVEIVSELQRLGFQRFAVPVERFEVLRLSLGHASTRVACA</sequence>
<dbReference type="Gene3D" id="3.30.470.20">
    <property type="entry name" value="ATP-grasp fold, B domain"/>
    <property type="match status" value="1"/>
</dbReference>
<name>A0ABR7Q0P6_9BURK</name>
<dbReference type="SUPFAM" id="SSF51621">
    <property type="entry name" value="Phosphoenolpyruvate/pyruvate domain"/>
    <property type="match status" value="1"/>
</dbReference>
<dbReference type="Gene3D" id="3.30.1490.20">
    <property type="entry name" value="ATP-grasp fold, A domain"/>
    <property type="match status" value="1"/>
</dbReference>
<dbReference type="EMBL" id="VZQQ01000081">
    <property type="protein sequence ID" value="MBC8752098.1"/>
    <property type="molecule type" value="Genomic_DNA"/>
</dbReference>
<dbReference type="InterPro" id="IPR002192">
    <property type="entry name" value="PPDK_AMP/ATP-bd"/>
</dbReference>
<keyword evidence="3" id="KW-0808">Transferase</keyword>
<accession>A0ABR7Q0P6</accession>
<dbReference type="Pfam" id="PF00391">
    <property type="entry name" value="PEP-utilizers"/>
    <property type="match status" value="1"/>
</dbReference>
<keyword evidence="3" id="KW-0670">Pyruvate</keyword>
<reference evidence="3 4" key="1">
    <citation type="submission" date="2019-09" db="EMBL/GenBank/DDBJ databases">
        <title>Paraburkholderia podalyriae sp. nov., A South African Podalyria-associated rhizobium.</title>
        <authorList>
            <person name="Mavima L."/>
            <person name="Beukes C.W."/>
            <person name="Palmer M."/>
            <person name="De Meyer S.E."/>
            <person name="James E.K."/>
            <person name="Maluk M."/>
            <person name="Avontuur J.R."/>
            <person name="Chan W.Y."/>
            <person name="Venter S.N."/>
            <person name="Steenkamp E.T."/>
        </authorList>
    </citation>
    <scope>NUCLEOTIDE SEQUENCE [LARGE SCALE GENOMIC DNA]</scope>
    <source>
        <strain evidence="3 4">WC7.3b</strain>
    </source>
</reference>
<dbReference type="Proteomes" id="UP000736373">
    <property type="component" value="Unassembled WGS sequence"/>
</dbReference>
<dbReference type="GO" id="GO:0050242">
    <property type="term" value="F:pyruvate, phosphate dikinase activity"/>
    <property type="evidence" value="ECO:0007669"/>
    <property type="project" value="UniProtKB-EC"/>
</dbReference>
<dbReference type="Gene3D" id="1.20.80.30">
    <property type="match status" value="1"/>
</dbReference>
<feature type="domain" description="Pyruvate phosphate dikinase AMP/ATP-binding" evidence="2">
    <location>
        <begin position="58"/>
        <end position="288"/>
    </location>
</feature>
<evidence type="ECO:0000259" key="2">
    <source>
        <dbReference type="Pfam" id="PF01326"/>
    </source>
</evidence>
<dbReference type="InterPro" id="IPR013815">
    <property type="entry name" value="ATP_grasp_subdomain_1"/>
</dbReference>
<dbReference type="Gene3D" id="1.10.189.10">
    <property type="entry name" value="Pyruvate Phosphate Dikinase, domain 2"/>
    <property type="match status" value="1"/>
</dbReference>
<gene>
    <name evidence="3" type="ORF">F6X42_38330</name>
</gene>
<dbReference type="SUPFAM" id="SSF56059">
    <property type="entry name" value="Glutathione synthetase ATP-binding domain-like"/>
    <property type="match status" value="1"/>
</dbReference>
<dbReference type="SUPFAM" id="SSF52009">
    <property type="entry name" value="Phosphohistidine domain"/>
    <property type="match status" value="1"/>
</dbReference>